<reference evidence="1" key="1">
    <citation type="journal article" date="2014" name="Front. Microbiol.">
        <title>High frequency of phylogenetically diverse reductive dehalogenase-homologous genes in deep subseafloor sedimentary metagenomes.</title>
        <authorList>
            <person name="Kawai M."/>
            <person name="Futagami T."/>
            <person name="Toyoda A."/>
            <person name="Takaki Y."/>
            <person name="Nishi S."/>
            <person name="Hori S."/>
            <person name="Arai W."/>
            <person name="Tsubouchi T."/>
            <person name="Morono Y."/>
            <person name="Uchiyama I."/>
            <person name="Ito T."/>
            <person name="Fujiyama A."/>
            <person name="Inagaki F."/>
            <person name="Takami H."/>
        </authorList>
    </citation>
    <scope>NUCLEOTIDE SEQUENCE</scope>
    <source>
        <strain evidence="1">Expedition CK06-06</strain>
    </source>
</reference>
<proteinExistence type="predicted"/>
<comment type="caution">
    <text evidence="1">The sequence shown here is derived from an EMBL/GenBank/DDBJ whole genome shotgun (WGS) entry which is preliminary data.</text>
</comment>
<accession>X1F081</accession>
<dbReference type="EMBL" id="BARU01012262">
    <property type="protein sequence ID" value="GAH39021.1"/>
    <property type="molecule type" value="Genomic_DNA"/>
</dbReference>
<gene>
    <name evidence="1" type="ORF">S03H2_22689</name>
</gene>
<sequence>MRWPGIDSDALTVMNGIYHLKKWQVEPLNSAPLATQQASHQLSKLHMVWIGEALASIVEEDTRGSDKCSILIALNATGVEIV</sequence>
<evidence type="ECO:0000313" key="1">
    <source>
        <dbReference type="EMBL" id="GAH39021.1"/>
    </source>
</evidence>
<organism evidence="1">
    <name type="scientific">marine sediment metagenome</name>
    <dbReference type="NCBI Taxonomy" id="412755"/>
    <lineage>
        <taxon>unclassified sequences</taxon>
        <taxon>metagenomes</taxon>
        <taxon>ecological metagenomes</taxon>
    </lineage>
</organism>
<protein>
    <submittedName>
        <fullName evidence="1">Uncharacterized protein</fullName>
    </submittedName>
</protein>
<dbReference type="AlphaFoldDB" id="X1F081"/>
<name>X1F081_9ZZZZ</name>